<evidence type="ECO:0000256" key="7">
    <source>
        <dbReference type="PIRSR" id="PIRSR602387-1"/>
    </source>
</evidence>
<dbReference type="InterPro" id="IPR008972">
    <property type="entry name" value="Cupredoxin"/>
</dbReference>
<dbReference type="Gene3D" id="2.60.40.420">
    <property type="entry name" value="Cupredoxins - blue copper proteins"/>
    <property type="match status" value="2"/>
</dbReference>
<comment type="subcellular location">
    <subcellularLocation>
        <location evidence="1">Membrane</location>
    </subcellularLocation>
</comment>
<sequence>MSKRTVAMNWSPSRRSYLKGTALAGFLGMAGCLTTTDAAEPSTGPAPPTTEPSTATDTASTSTTPMESLETWLADANGYDGTPKRFGAGVQPTITVGEPVGDALAFDPPVIHVRPMTNVRWDWTGHGDEHNVVAVDGTFDSGTPNAQSGTSYHYIFEEPGVYQFISEPDQDAGMKGAVIVEEVPSTGYPAVDDWVARAPNFTGDVVDRTDTDTATVTVGAPDTNNPFVFTPPVLKIASGTTVEWQWAGSGPHTVTFEDHDIGTDGVVSTSGVQFTQTFAESGTYRYRCDPHETLGMRGAIIVE</sequence>
<evidence type="ECO:0000256" key="1">
    <source>
        <dbReference type="ARBA" id="ARBA00004370"/>
    </source>
</evidence>
<feature type="domain" description="Blue (type 1) copper" evidence="9">
    <location>
        <begin position="224"/>
        <end position="303"/>
    </location>
</feature>
<dbReference type="AlphaFoldDB" id="A0A1H6BUA9"/>
<organism evidence="10 11">
    <name type="scientific">Halobellus limi</name>
    <dbReference type="NCBI Taxonomy" id="699433"/>
    <lineage>
        <taxon>Archaea</taxon>
        <taxon>Methanobacteriati</taxon>
        <taxon>Methanobacteriota</taxon>
        <taxon>Stenosarchaea group</taxon>
        <taxon>Halobacteria</taxon>
        <taxon>Halobacteriales</taxon>
        <taxon>Haloferacaceae</taxon>
        <taxon>Halobellus</taxon>
    </lineage>
</organism>
<evidence type="ECO:0000256" key="2">
    <source>
        <dbReference type="ARBA" id="ARBA00022448"/>
    </source>
</evidence>
<feature type="compositionally biased region" description="Low complexity" evidence="8">
    <location>
        <begin position="51"/>
        <end position="65"/>
    </location>
</feature>
<dbReference type="InterPro" id="IPR017533">
    <property type="entry name" value="Halocyanin"/>
</dbReference>
<dbReference type="PRINTS" id="PR00157">
    <property type="entry name" value="PLASTOCYANIN"/>
</dbReference>
<evidence type="ECO:0000256" key="3">
    <source>
        <dbReference type="ARBA" id="ARBA00022723"/>
    </source>
</evidence>
<evidence type="ECO:0000256" key="4">
    <source>
        <dbReference type="ARBA" id="ARBA00022982"/>
    </source>
</evidence>
<dbReference type="GO" id="GO:0009055">
    <property type="term" value="F:electron transfer activity"/>
    <property type="evidence" value="ECO:0007669"/>
    <property type="project" value="InterPro"/>
</dbReference>
<dbReference type="InterPro" id="IPR000923">
    <property type="entry name" value="BlueCu_1"/>
</dbReference>
<dbReference type="Proteomes" id="UP000236740">
    <property type="component" value="Unassembled WGS sequence"/>
</dbReference>
<name>A0A1H6BUA9_9EURY</name>
<keyword evidence="11" id="KW-1185">Reference proteome</keyword>
<comment type="cofactor">
    <cofactor evidence="7">
        <name>Cu(2+)</name>
        <dbReference type="ChEBI" id="CHEBI:29036"/>
    </cofactor>
    <text evidence="7">The crystal structure with reduced Cu(1+) has also been determined.</text>
</comment>
<keyword evidence="5 7" id="KW-0186">Copper</keyword>
<feature type="binding site" evidence="7">
    <location>
        <position position="291"/>
    </location>
    <ligand>
        <name>Cu cation</name>
        <dbReference type="ChEBI" id="CHEBI:23378"/>
    </ligand>
</feature>
<evidence type="ECO:0000256" key="5">
    <source>
        <dbReference type="ARBA" id="ARBA00023008"/>
    </source>
</evidence>
<feature type="region of interest" description="Disordered" evidence="8">
    <location>
        <begin position="37"/>
        <end position="66"/>
    </location>
</feature>
<proteinExistence type="predicted"/>
<keyword evidence="3 7" id="KW-0479">Metal-binding</keyword>
<feature type="domain" description="Blue (type 1) copper" evidence="9">
    <location>
        <begin position="101"/>
        <end position="181"/>
    </location>
</feature>
<dbReference type="PROSITE" id="PS00196">
    <property type="entry name" value="COPPER_BLUE"/>
    <property type="match status" value="1"/>
</dbReference>
<dbReference type="PROSITE" id="PS51257">
    <property type="entry name" value="PROKAR_LIPOPROTEIN"/>
    <property type="match status" value="1"/>
</dbReference>
<dbReference type="PANTHER" id="PTHR34192">
    <property type="entry name" value="PLASTOCYANIN MAJOR ISOFORM, CHLOROPLASTIC-RELATED"/>
    <property type="match status" value="1"/>
</dbReference>
<dbReference type="GO" id="GO:0005507">
    <property type="term" value="F:copper ion binding"/>
    <property type="evidence" value="ECO:0007669"/>
    <property type="project" value="InterPro"/>
</dbReference>
<feature type="binding site" evidence="7">
    <location>
        <position position="288"/>
    </location>
    <ligand>
        <name>Cu cation</name>
        <dbReference type="ChEBI" id="CHEBI:23378"/>
    </ligand>
</feature>
<keyword evidence="6" id="KW-0472">Membrane</keyword>
<feature type="binding site" evidence="7">
    <location>
        <position position="252"/>
    </location>
    <ligand>
        <name>Cu cation</name>
        <dbReference type="ChEBI" id="CHEBI:23378"/>
    </ligand>
</feature>
<evidence type="ECO:0000313" key="10">
    <source>
        <dbReference type="EMBL" id="SEG64240.1"/>
    </source>
</evidence>
<feature type="binding site" evidence="7">
    <location>
        <position position="296"/>
    </location>
    <ligand>
        <name>Cu cation</name>
        <dbReference type="ChEBI" id="CHEBI:23378"/>
    </ligand>
</feature>
<accession>A0A1H6BUA9</accession>
<evidence type="ECO:0000256" key="8">
    <source>
        <dbReference type="SAM" id="MobiDB-lite"/>
    </source>
</evidence>
<dbReference type="EMBL" id="FNVN01000005">
    <property type="protein sequence ID" value="SEG64240.1"/>
    <property type="molecule type" value="Genomic_DNA"/>
</dbReference>
<dbReference type="PANTHER" id="PTHR34192:SF10">
    <property type="entry name" value="PLASTOCYANIN MAJOR ISOFORM, CHLOROPLASTIC-RELATED"/>
    <property type="match status" value="1"/>
</dbReference>
<dbReference type="CDD" id="cd04220">
    <property type="entry name" value="Halocyanin"/>
    <property type="match status" value="1"/>
</dbReference>
<evidence type="ECO:0000259" key="9">
    <source>
        <dbReference type="Pfam" id="PF00127"/>
    </source>
</evidence>
<dbReference type="InterPro" id="IPR002387">
    <property type="entry name" value="Plastocyanin"/>
</dbReference>
<keyword evidence="2" id="KW-0813">Transport</keyword>
<protein>
    <submittedName>
        <fullName evidence="10">Halocyanin domain-containing protein</fullName>
    </submittedName>
</protein>
<dbReference type="PROSITE" id="PS51318">
    <property type="entry name" value="TAT"/>
    <property type="match status" value="1"/>
</dbReference>
<gene>
    <name evidence="10" type="ORF">SAMN04488133_3037</name>
</gene>
<evidence type="ECO:0000256" key="6">
    <source>
        <dbReference type="ARBA" id="ARBA00023136"/>
    </source>
</evidence>
<dbReference type="InterPro" id="IPR028871">
    <property type="entry name" value="BlueCu_1_BS"/>
</dbReference>
<reference evidence="10 11" key="1">
    <citation type="submission" date="2016-10" db="EMBL/GenBank/DDBJ databases">
        <authorList>
            <person name="de Groot N.N."/>
        </authorList>
    </citation>
    <scope>NUCLEOTIDE SEQUENCE [LARGE SCALE GENOMIC DNA]</scope>
    <source>
        <strain evidence="10 11">CGMCC 1.10331</strain>
    </source>
</reference>
<keyword evidence="4" id="KW-0249">Electron transport</keyword>
<dbReference type="NCBIfam" id="TIGR03102">
    <property type="entry name" value="halo_cynanin"/>
    <property type="match status" value="2"/>
</dbReference>
<dbReference type="GO" id="GO:0016020">
    <property type="term" value="C:membrane"/>
    <property type="evidence" value="ECO:0007669"/>
    <property type="project" value="UniProtKB-SubCell"/>
</dbReference>
<dbReference type="Pfam" id="PF00127">
    <property type="entry name" value="Copper-bind"/>
    <property type="match status" value="2"/>
</dbReference>
<evidence type="ECO:0000313" key="11">
    <source>
        <dbReference type="Proteomes" id="UP000236740"/>
    </source>
</evidence>
<dbReference type="SUPFAM" id="SSF49503">
    <property type="entry name" value="Cupredoxins"/>
    <property type="match status" value="2"/>
</dbReference>
<dbReference type="InterPro" id="IPR006311">
    <property type="entry name" value="TAT_signal"/>
</dbReference>